<evidence type="ECO:0000256" key="2">
    <source>
        <dbReference type="ARBA" id="ARBA00022448"/>
    </source>
</evidence>
<feature type="signal peptide" evidence="12">
    <location>
        <begin position="1"/>
        <end position="33"/>
    </location>
</feature>
<comment type="subcellular location">
    <subcellularLocation>
        <location evidence="1">Cell outer membrane</location>
        <topology evidence="1">Multi-pass membrane protein</topology>
    </subcellularLocation>
</comment>
<evidence type="ECO:0000256" key="9">
    <source>
        <dbReference type="ARBA" id="ARBA00023237"/>
    </source>
</evidence>
<keyword evidence="8 10" id="KW-0472">Membrane</keyword>
<evidence type="ECO:0000256" key="8">
    <source>
        <dbReference type="ARBA" id="ARBA00023136"/>
    </source>
</evidence>
<keyword evidence="4" id="KW-0812">Transmembrane</keyword>
<evidence type="ECO:0000259" key="13">
    <source>
        <dbReference type="PROSITE" id="PS51123"/>
    </source>
</evidence>
<keyword evidence="3" id="KW-1134">Transmembrane beta strand</keyword>
<feature type="chain" id="PRO_5019175122" description="OmpA-like domain-containing protein" evidence="12">
    <location>
        <begin position="34"/>
        <end position="412"/>
    </location>
</feature>
<sequence>MKYKRNIHMIKSARFTLPALLAGVMAVSPQALASFDNEELSLGLRLGVYNLDSARTFPTVPLSNIESGFKNIAPGIQLNTPLTKHWSVRTSLDYLKADVENGTGSKSGYSLGVDALYNLDNGVYLGPGFGSVKVGSHVTRAFRATAGFRKAINDRLYWSGEYNFLSGGGFQDHALMFGLNMSFGDKGPAIARVKAAQEEQKVARAGTAAPTTATSGSTTMPTAEEQGMSATAGSAAELGVLPDEELTPRIRMALAQVDRTSDADGDGIPDYRDVCPNTPRGHTVDARGCSVYEEQSQVHHLRVTFGFDSSRVPERYYDEIRDLAVLVGVNQSLDVLIEGHTDLIGTAEYNQALSERRAQAVADILINQYGIDASRITTVGHGMEKPVVNRITLDANARNRRIETTVSVTSRD</sequence>
<reference evidence="14 15" key="1">
    <citation type="journal article" date="2011" name="Front. Microbiol.">
        <title>Genomic signatures of strain selection and enhancement in Bacillus atrophaeus var. globigii, a historical biowarfare simulant.</title>
        <authorList>
            <person name="Gibbons H.S."/>
            <person name="Broomall S.M."/>
            <person name="McNew L.A."/>
            <person name="Daligault H."/>
            <person name="Chapman C."/>
            <person name="Bruce D."/>
            <person name="Karavis M."/>
            <person name="Krepps M."/>
            <person name="McGregor P.A."/>
            <person name="Hong C."/>
            <person name="Park K.H."/>
            <person name="Akmal A."/>
            <person name="Feldman A."/>
            <person name="Lin J.S."/>
            <person name="Chang W.E."/>
            <person name="Higgs B.W."/>
            <person name="Demirev P."/>
            <person name="Lindquist J."/>
            <person name="Liem A."/>
            <person name="Fochler E."/>
            <person name="Read T.D."/>
            <person name="Tapia R."/>
            <person name="Johnson S."/>
            <person name="Bishop-Lilly K.A."/>
            <person name="Detter C."/>
            <person name="Han C."/>
            <person name="Sozhamannan S."/>
            <person name="Rosenzweig C.N."/>
            <person name="Skowronski E.W."/>
        </authorList>
    </citation>
    <scope>NUCLEOTIDE SEQUENCE [LARGE SCALE GENOMIC DNA]</scope>
    <source>
        <strain evidence="14 15">AIT1</strain>
    </source>
</reference>
<feature type="compositionally biased region" description="Low complexity" evidence="11">
    <location>
        <begin position="205"/>
        <end position="223"/>
    </location>
</feature>
<dbReference type="InterPro" id="IPR006690">
    <property type="entry name" value="OMPA-like_CS"/>
</dbReference>
<organism evidence="14 15">
    <name type="scientific">Aliidiomarina taiwanensis</name>
    <dbReference type="NCBI Taxonomy" id="946228"/>
    <lineage>
        <taxon>Bacteria</taxon>
        <taxon>Pseudomonadati</taxon>
        <taxon>Pseudomonadota</taxon>
        <taxon>Gammaproteobacteria</taxon>
        <taxon>Alteromonadales</taxon>
        <taxon>Idiomarinaceae</taxon>
        <taxon>Aliidiomarina</taxon>
    </lineage>
</organism>
<dbReference type="PANTHER" id="PTHR30329:SF21">
    <property type="entry name" value="LIPOPROTEIN YIAD-RELATED"/>
    <property type="match status" value="1"/>
</dbReference>
<dbReference type="Gene3D" id="2.40.160.20">
    <property type="match status" value="1"/>
</dbReference>
<evidence type="ECO:0000256" key="4">
    <source>
        <dbReference type="ARBA" id="ARBA00022692"/>
    </source>
</evidence>
<dbReference type="InterPro" id="IPR050330">
    <property type="entry name" value="Bact_OuterMem_StrucFunc"/>
</dbReference>
<dbReference type="AlphaFoldDB" id="A0A432X8C9"/>
<dbReference type="GO" id="GO:0015288">
    <property type="term" value="F:porin activity"/>
    <property type="evidence" value="ECO:0007669"/>
    <property type="project" value="UniProtKB-KW"/>
</dbReference>
<dbReference type="EMBL" id="PIPQ01000001">
    <property type="protein sequence ID" value="RUO43638.1"/>
    <property type="molecule type" value="Genomic_DNA"/>
</dbReference>
<dbReference type="GO" id="GO:0046930">
    <property type="term" value="C:pore complex"/>
    <property type="evidence" value="ECO:0007669"/>
    <property type="project" value="UniProtKB-KW"/>
</dbReference>
<evidence type="ECO:0000256" key="10">
    <source>
        <dbReference type="PROSITE-ProRule" id="PRU00473"/>
    </source>
</evidence>
<keyword evidence="5 12" id="KW-0732">Signal</keyword>
<gene>
    <name evidence="14" type="ORF">CWE15_00095</name>
</gene>
<dbReference type="InterPro" id="IPR027385">
    <property type="entry name" value="Beta-barrel_OMP"/>
</dbReference>
<evidence type="ECO:0000256" key="11">
    <source>
        <dbReference type="SAM" id="MobiDB-lite"/>
    </source>
</evidence>
<evidence type="ECO:0000313" key="15">
    <source>
        <dbReference type="Proteomes" id="UP000286976"/>
    </source>
</evidence>
<keyword evidence="9" id="KW-0998">Cell outer membrane</keyword>
<dbReference type="InterPro" id="IPR006664">
    <property type="entry name" value="OMP_bac"/>
</dbReference>
<dbReference type="PRINTS" id="PR01021">
    <property type="entry name" value="OMPADOMAIN"/>
</dbReference>
<keyword evidence="6" id="KW-0406">Ion transport</keyword>
<dbReference type="OrthoDB" id="9805832at2"/>
<evidence type="ECO:0000256" key="3">
    <source>
        <dbReference type="ARBA" id="ARBA00022452"/>
    </source>
</evidence>
<accession>A0A432X8C9</accession>
<feature type="domain" description="OmpA-like" evidence="13">
    <location>
        <begin position="292"/>
        <end position="410"/>
    </location>
</feature>
<dbReference type="CDD" id="cd07185">
    <property type="entry name" value="OmpA_C-like"/>
    <property type="match status" value="1"/>
</dbReference>
<dbReference type="Pfam" id="PF00691">
    <property type="entry name" value="OmpA"/>
    <property type="match status" value="1"/>
</dbReference>
<dbReference type="PROSITE" id="PS01068">
    <property type="entry name" value="OMPA_1"/>
    <property type="match status" value="1"/>
</dbReference>
<name>A0A432X8C9_9GAMM</name>
<dbReference type="GO" id="GO:0009279">
    <property type="term" value="C:cell outer membrane"/>
    <property type="evidence" value="ECO:0007669"/>
    <property type="project" value="UniProtKB-SubCell"/>
</dbReference>
<dbReference type="InterPro" id="IPR006665">
    <property type="entry name" value="OmpA-like"/>
</dbReference>
<comment type="caution">
    <text evidence="14">The sequence shown here is derived from an EMBL/GenBank/DDBJ whole genome shotgun (WGS) entry which is preliminary data.</text>
</comment>
<feature type="region of interest" description="Disordered" evidence="11">
    <location>
        <begin position="201"/>
        <end position="232"/>
    </location>
</feature>
<dbReference type="Gene3D" id="3.30.1330.60">
    <property type="entry name" value="OmpA-like domain"/>
    <property type="match status" value="1"/>
</dbReference>
<dbReference type="InterPro" id="IPR011250">
    <property type="entry name" value="OMP/PagP_B-barrel"/>
</dbReference>
<evidence type="ECO:0000256" key="6">
    <source>
        <dbReference type="ARBA" id="ARBA00023065"/>
    </source>
</evidence>
<keyword evidence="15" id="KW-1185">Reference proteome</keyword>
<dbReference type="Proteomes" id="UP000286976">
    <property type="component" value="Unassembled WGS sequence"/>
</dbReference>
<evidence type="ECO:0000256" key="12">
    <source>
        <dbReference type="SAM" id="SignalP"/>
    </source>
</evidence>
<evidence type="ECO:0000256" key="7">
    <source>
        <dbReference type="ARBA" id="ARBA00023114"/>
    </source>
</evidence>
<keyword evidence="2" id="KW-0813">Transport</keyword>
<dbReference type="GO" id="GO:0006811">
    <property type="term" value="P:monoatomic ion transport"/>
    <property type="evidence" value="ECO:0007669"/>
    <property type="project" value="UniProtKB-KW"/>
</dbReference>
<dbReference type="SUPFAM" id="SSF56925">
    <property type="entry name" value="OMPA-like"/>
    <property type="match status" value="1"/>
</dbReference>
<dbReference type="PANTHER" id="PTHR30329">
    <property type="entry name" value="STATOR ELEMENT OF FLAGELLAR MOTOR COMPLEX"/>
    <property type="match status" value="1"/>
</dbReference>
<evidence type="ECO:0000313" key="14">
    <source>
        <dbReference type="EMBL" id="RUO43638.1"/>
    </source>
</evidence>
<dbReference type="SUPFAM" id="SSF103088">
    <property type="entry name" value="OmpA-like"/>
    <property type="match status" value="1"/>
</dbReference>
<feature type="region of interest" description="Disordered" evidence="11">
    <location>
        <begin position="257"/>
        <end position="276"/>
    </location>
</feature>
<evidence type="ECO:0000256" key="1">
    <source>
        <dbReference type="ARBA" id="ARBA00004571"/>
    </source>
</evidence>
<dbReference type="InterPro" id="IPR036737">
    <property type="entry name" value="OmpA-like_sf"/>
</dbReference>
<proteinExistence type="predicted"/>
<dbReference type="Pfam" id="PF13505">
    <property type="entry name" value="OMP_b-brl"/>
    <property type="match status" value="1"/>
</dbReference>
<evidence type="ECO:0000256" key="5">
    <source>
        <dbReference type="ARBA" id="ARBA00022729"/>
    </source>
</evidence>
<protein>
    <recommendedName>
        <fullName evidence="13">OmpA-like domain-containing protein</fullName>
    </recommendedName>
</protein>
<dbReference type="PROSITE" id="PS51123">
    <property type="entry name" value="OMPA_2"/>
    <property type="match status" value="1"/>
</dbReference>
<keyword evidence="7" id="KW-0626">Porin</keyword>